<protein>
    <submittedName>
        <fullName evidence="2">Uncharacterized protein</fullName>
    </submittedName>
</protein>
<dbReference type="Proteomes" id="UP000241818">
    <property type="component" value="Unassembled WGS sequence"/>
</dbReference>
<dbReference type="EMBL" id="KZ679009">
    <property type="protein sequence ID" value="PSS22421.1"/>
    <property type="molecule type" value="Genomic_DNA"/>
</dbReference>
<proteinExistence type="predicted"/>
<evidence type="ECO:0000313" key="2">
    <source>
        <dbReference type="EMBL" id="PSS22421.1"/>
    </source>
</evidence>
<dbReference type="GeneID" id="36572795"/>
<feature type="compositionally biased region" description="Low complexity" evidence="1">
    <location>
        <begin position="1"/>
        <end position="13"/>
    </location>
</feature>
<feature type="compositionally biased region" description="Low complexity" evidence="1">
    <location>
        <begin position="22"/>
        <end position="33"/>
    </location>
</feature>
<feature type="region of interest" description="Disordered" evidence="1">
    <location>
        <begin position="1"/>
        <end position="64"/>
    </location>
</feature>
<dbReference type="OrthoDB" id="5294241at2759"/>
<dbReference type="AlphaFoldDB" id="A0A2T3B6P9"/>
<reference evidence="2 3" key="1">
    <citation type="journal article" date="2018" name="New Phytol.">
        <title>Comparative genomics and transcriptomics depict ericoid mycorrhizal fungi as versatile saprotrophs and plant mutualists.</title>
        <authorList>
            <person name="Martino E."/>
            <person name="Morin E."/>
            <person name="Grelet G.A."/>
            <person name="Kuo A."/>
            <person name="Kohler A."/>
            <person name="Daghino S."/>
            <person name="Barry K.W."/>
            <person name="Cichocki N."/>
            <person name="Clum A."/>
            <person name="Dockter R.B."/>
            <person name="Hainaut M."/>
            <person name="Kuo R.C."/>
            <person name="LaButti K."/>
            <person name="Lindahl B.D."/>
            <person name="Lindquist E.A."/>
            <person name="Lipzen A."/>
            <person name="Khouja H.R."/>
            <person name="Magnuson J."/>
            <person name="Murat C."/>
            <person name="Ohm R.A."/>
            <person name="Singer S.W."/>
            <person name="Spatafora J.W."/>
            <person name="Wang M."/>
            <person name="Veneault-Fourrey C."/>
            <person name="Henrissat B."/>
            <person name="Grigoriev I.V."/>
            <person name="Martin F.M."/>
            <person name="Perotto S."/>
        </authorList>
    </citation>
    <scope>NUCLEOTIDE SEQUENCE [LARGE SCALE GENOMIC DNA]</scope>
    <source>
        <strain evidence="2 3">ATCC 22711</strain>
    </source>
</reference>
<evidence type="ECO:0000256" key="1">
    <source>
        <dbReference type="SAM" id="MobiDB-lite"/>
    </source>
</evidence>
<accession>A0A2T3B6P9</accession>
<organism evidence="2 3">
    <name type="scientific">Amorphotheca resinae ATCC 22711</name>
    <dbReference type="NCBI Taxonomy" id="857342"/>
    <lineage>
        <taxon>Eukaryota</taxon>
        <taxon>Fungi</taxon>
        <taxon>Dikarya</taxon>
        <taxon>Ascomycota</taxon>
        <taxon>Pezizomycotina</taxon>
        <taxon>Leotiomycetes</taxon>
        <taxon>Helotiales</taxon>
        <taxon>Amorphothecaceae</taxon>
        <taxon>Amorphotheca</taxon>
    </lineage>
</organism>
<feature type="compositionally biased region" description="Low complexity" evidence="1">
    <location>
        <begin position="132"/>
        <end position="145"/>
    </location>
</feature>
<dbReference type="RefSeq" id="XP_024722576.1">
    <property type="nucleotide sequence ID" value="XM_024864714.1"/>
</dbReference>
<keyword evidence="3" id="KW-1185">Reference proteome</keyword>
<gene>
    <name evidence="2" type="ORF">M430DRAFT_225389</name>
</gene>
<feature type="region of interest" description="Disordered" evidence="1">
    <location>
        <begin position="119"/>
        <end position="157"/>
    </location>
</feature>
<dbReference type="InParanoid" id="A0A2T3B6P9"/>
<sequence>MHFSFSPSPSRSSYATSPMDIPSTSSSWPQSPSCAYPSWPRRASLSSTSSDEDQSEMASSFISDDDLEDLFPAVFDDAEQDCTPVVTPLGPRSLDASPTLRQAQVVVDTGALMRELIAQEKAKKERKRRSRSGSSSSKKSRSGSSNKHMSPILEVVE</sequence>
<name>A0A2T3B6P9_AMORE</name>
<evidence type="ECO:0000313" key="3">
    <source>
        <dbReference type="Proteomes" id="UP000241818"/>
    </source>
</evidence>